<comment type="caution">
    <text evidence="1">The sequence shown here is derived from an EMBL/GenBank/DDBJ whole genome shotgun (WGS) entry which is preliminary data.</text>
</comment>
<reference evidence="1" key="1">
    <citation type="submission" date="2023-05" db="EMBL/GenBank/DDBJ databases">
        <title>Whole genome sequence of Commensalibacter sp.</title>
        <authorList>
            <person name="Charoenyingcharoen P."/>
            <person name="Yukphan P."/>
        </authorList>
    </citation>
    <scope>NUCLEOTIDE SEQUENCE</scope>
    <source>
        <strain evidence="1">TBRC 10068</strain>
    </source>
</reference>
<evidence type="ECO:0000313" key="2">
    <source>
        <dbReference type="Proteomes" id="UP001431775"/>
    </source>
</evidence>
<gene>
    <name evidence="1" type="ORF">QJV33_00510</name>
</gene>
<dbReference type="RefSeq" id="WP_281461473.1">
    <property type="nucleotide sequence ID" value="NZ_JASBAN010000001.1"/>
</dbReference>
<organism evidence="1 2">
    <name type="scientific">Commensalibacter nepenthis</name>
    <dbReference type="NCBI Taxonomy" id="3043872"/>
    <lineage>
        <taxon>Bacteria</taxon>
        <taxon>Pseudomonadati</taxon>
        <taxon>Pseudomonadota</taxon>
        <taxon>Alphaproteobacteria</taxon>
        <taxon>Acetobacterales</taxon>
        <taxon>Acetobacteraceae</taxon>
    </lineage>
</organism>
<keyword evidence="2" id="KW-1185">Reference proteome</keyword>
<name>A0ABT6Q4G5_9PROT</name>
<dbReference type="Proteomes" id="UP001431775">
    <property type="component" value="Unassembled WGS sequence"/>
</dbReference>
<dbReference type="EMBL" id="JASBAN010000001">
    <property type="protein sequence ID" value="MDI2111784.1"/>
    <property type="molecule type" value="Genomic_DNA"/>
</dbReference>
<accession>A0ABT6Q4G5</accession>
<proteinExistence type="predicted"/>
<sequence length="156" mass="18708">MFYGKEAIYYGINLFKKALILEKRNSFLEAVYQYGSVLDVYYTSMQQELKDIALYAIRSLFRLCQKTNYQEPAISVTIYHSERLPLYFQNETDFFTKLILVEVLCKGIYLCLQPKSKNTQKAKKMFNYLKTHYKSYPERKIQRQITKITKFIKKQK</sequence>
<evidence type="ECO:0000313" key="1">
    <source>
        <dbReference type="EMBL" id="MDI2111784.1"/>
    </source>
</evidence>
<protein>
    <submittedName>
        <fullName evidence="1">Uncharacterized protein</fullName>
    </submittedName>
</protein>